<feature type="compositionally biased region" description="Basic and acidic residues" evidence="1">
    <location>
        <begin position="127"/>
        <end position="143"/>
    </location>
</feature>
<dbReference type="AlphaFoldDB" id="A0A078AK73"/>
<reference evidence="2 3" key="1">
    <citation type="submission" date="2014-06" db="EMBL/GenBank/DDBJ databases">
        <authorList>
            <person name="Swart Estienne"/>
        </authorList>
    </citation>
    <scope>NUCLEOTIDE SEQUENCE [LARGE SCALE GENOMIC DNA]</scope>
    <source>
        <strain evidence="2 3">130c</strain>
    </source>
</reference>
<feature type="region of interest" description="Disordered" evidence="1">
    <location>
        <begin position="107"/>
        <end position="149"/>
    </location>
</feature>
<dbReference type="EMBL" id="CCKQ01011047">
    <property type="protein sequence ID" value="CDW82584.1"/>
    <property type="molecule type" value="Genomic_DNA"/>
</dbReference>
<dbReference type="Proteomes" id="UP000039865">
    <property type="component" value="Unassembled WGS sequence"/>
</dbReference>
<evidence type="ECO:0000256" key="1">
    <source>
        <dbReference type="SAM" id="MobiDB-lite"/>
    </source>
</evidence>
<sequence length="363" mass="41499">MEDDIITHQARLKEALLRKPNKRVASELSESQQFNASSHQHEFLSANGGGMSLGHSVKDDGSNYYSSTSLYNSKATSKSQSRPILTGKILIPIQLTITNANKLRCSQTHRSMKNPQNRSEGQSDWSSEDRDKDNEDEEVDRHSNHSLTKQHKDSIYISKNNLKLNMFLNVSLLLEQNQNRESSRSIPNAVCFRFMSTTDPIEGLITISNYVKNGCVTLYSNVEDREKVLLNIHSIFSVLTLIYDKNCQYIQTPGSNVNHNNIQNYNTFEYQPIKQNDNEKTHGNEITENPKSNYHTPNGDSLVIIDMKYSVNNLRSRFEKYMTTSVFNQYKSALIWIYSTASVYSSSEYIYFNGKTDSKLPNI</sequence>
<evidence type="ECO:0000313" key="2">
    <source>
        <dbReference type="EMBL" id="CDW82584.1"/>
    </source>
</evidence>
<accession>A0A078AK73</accession>
<proteinExistence type="predicted"/>
<organism evidence="2 3">
    <name type="scientific">Stylonychia lemnae</name>
    <name type="common">Ciliate</name>
    <dbReference type="NCBI Taxonomy" id="5949"/>
    <lineage>
        <taxon>Eukaryota</taxon>
        <taxon>Sar</taxon>
        <taxon>Alveolata</taxon>
        <taxon>Ciliophora</taxon>
        <taxon>Intramacronucleata</taxon>
        <taxon>Spirotrichea</taxon>
        <taxon>Stichotrichia</taxon>
        <taxon>Sporadotrichida</taxon>
        <taxon>Oxytrichidae</taxon>
        <taxon>Stylonychinae</taxon>
        <taxon>Stylonychia</taxon>
    </lineage>
</organism>
<dbReference type="InParanoid" id="A0A078AK73"/>
<protein>
    <submittedName>
        <fullName evidence="2">Uncharacterized protein</fullName>
    </submittedName>
</protein>
<name>A0A078AK73_STYLE</name>
<keyword evidence="3" id="KW-1185">Reference proteome</keyword>
<feature type="compositionally biased region" description="Polar residues" evidence="1">
    <location>
        <begin position="107"/>
        <end position="125"/>
    </location>
</feature>
<gene>
    <name evidence="2" type="primary">Contig3702.g3952</name>
    <name evidence="2" type="ORF">STYLEM_11617</name>
</gene>
<evidence type="ECO:0000313" key="3">
    <source>
        <dbReference type="Proteomes" id="UP000039865"/>
    </source>
</evidence>